<evidence type="ECO:0000313" key="9">
    <source>
        <dbReference type="EMBL" id="ATS18898.1"/>
    </source>
</evidence>
<evidence type="ECO:0000313" key="10">
    <source>
        <dbReference type="Proteomes" id="UP000231057"/>
    </source>
</evidence>
<evidence type="ECO:0000256" key="3">
    <source>
        <dbReference type="ARBA" id="ARBA00022475"/>
    </source>
</evidence>
<dbReference type="AlphaFoldDB" id="A0A2D2Q322"/>
<evidence type="ECO:0000256" key="1">
    <source>
        <dbReference type="ARBA" id="ARBA00004651"/>
    </source>
</evidence>
<dbReference type="GO" id="GO:0005886">
    <property type="term" value="C:plasma membrane"/>
    <property type="evidence" value="ECO:0007669"/>
    <property type="project" value="UniProtKB-SubCell"/>
</dbReference>
<gene>
    <name evidence="9" type="ORF">BRW62_09240</name>
</gene>
<comment type="subcellular location">
    <subcellularLocation>
        <location evidence="1">Cell membrane</location>
        <topology evidence="1">Multi-pass membrane protein</topology>
    </subcellularLocation>
</comment>
<dbReference type="OrthoDB" id="458492at2"/>
<feature type="transmembrane region" description="Helical" evidence="8">
    <location>
        <begin position="105"/>
        <end position="124"/>
    </location>
</feature>
<reference evidence="10" key="2">
    <citation type="journal article" date="2022" name="Front. Microbiol.">
        <title>Comparative Genomic Analysis Revealed Distinct Molecular Components and Organization of CO2-Concentrating Mechanism in Thermophilic Cyanobacteria.</title>
        <authorList>
            <person name="Tang J."/>
            <person name="Zhou H."/>
            <person name="Yao D."/>
            <person name="Riaz S."/>
            <person name="You D."/>
            <person name="Klepacz-Smolka A."/>
            <person name="Daroch M."/>
        </authorList>
    </citation>
    <scope>NUCLEOTIDE SEQUENCE [LARGE SCALE GENOMIC DNA]</scope>
    <source>
        <strain evidence="10">PCC 6715</strain>
    </source>
</reference>
<evidence type="ECO:0000256" key="2">
    <source>
        <dbReference type="ARBA" id="ARBA00007776"/>
    </source>
</evidence>
<comment type="similarity">
    <text evidence="2">Belongs to the MreD family.</text>
</comment>
<keyword evidence="3" id="KW-1003">Cell membrane</keyword>
<evidence type="ECO:0000256" key="6">
    <source>
        <dbReference type="ARBA" id="ARBA00022989"/>
    </source>
</evidence>
<keyword evidence="5" id="KW-0133">Cell shape</keyword>
<dbReference type="InterPro" id="IPR007227">
    <property type="entry name" value="Cell_shape_determining_MreD"/>
</dbReference>
<dbReference type="EMBL" id="CP018092">
    <property type="protein sequence ID" value="ATS18898.1"/>
    <property type="molecule type" value="Genomic_DNA"/>
</dbReference>
<dbReference type="Pfam" id="PF04093">
    <property type="entry name" value="MreD"/>
    <property type="match status" value="1"/>
</dbReference>
<keyword evidence="6 8" id="KW-1133">Transmembrane helix</keyword>
<dbReference type="RefSeq" id="WP_099799236.1">
    <property type="nucleotide sequence ID" value="NZ_CP018092.1"/>
</dbReference>
<dbReference type="GO" id="GO:0008360">
    <property type="term" value="P:regulation of cell shape"/>
    <property type="evidence" value="ECO:0007669"/>
    <property type="project" value="UniProtKB-KW"/>
</dbReference>
<dbReference type="KEGG" id="slw:BRW62_09240"/>
<keyword evidence="7 8" id="KW-0472">Membrane</keyword>
<keyword evidence="10" id="KW-1185">Reference proteome</keyword>
<dbReference type="Proteomes" id="UP000231057">
    <property type="component" value="Chromosome"/>
</dbReference>
<evidence type="ECO:0000256" key="4">
    <source>
        <dbReference type="ARBA" id="ARBA00022692"/>
    </source>
</evidence>
<dbReference type="NCBIfam" id="TIGR03426">
    <property type="entry name" value="shape_MreD"/>
    <property type="match status" value="1"/>
</dbReference>
<evidence type="ECO:0000256" key="5">
    <source>
        <dbReference type="ARBA" id="ARBA00022960"/>
    </source>
</evidence>
<accession>A0A2D2Q322</accession>
<proteinExistence type="inferred from homology"/>
<reference evidence="9 10" key="1">
    <citation type="submission" date="2016-11" db="EMBL/GenBank/DDBJ databases">
        <title>Complete genome sequence of thermophilic cyanobacteria strain Synechococcus sp. PCC6715.</title>
        <authorList>
            <person name="Tang J."/>
            <person name="Daroch M."/>
            <person name="Liang Y."/>
            <person name="Jiang D."/>
            <person name="Shah M."/>
        </authorList>
    </citation>
    <scope>NUCLEOTIDE SEQUENCE [LARGE SCALE GENOMIC DNA]</scope>
    <source>
        <strain evidence="9 10">PCC 6715</strain>
    </source>
</reference>
<sequence>MLNRQTHLRQTSLNWLVITGSVGVCTLLSLIHVPALEVLAPDWFLIWVVGWSVKRTVWQGVIAGVALGWIQDGLTSPHPSHAVALALVGGLTALMQKQRFVSEDFISIALITFAMAMINQTIIAMQMSVSTDLPLQDIWQHHRQVALSSAIMSSLWAPLVYAPLNRWWSWLQEQE</sequence>
<protein>
    <submittedName>
        <fullName evidence="9">Rod shape-determining protein MreD</fullName>
    </submittedName>
</protein>
<evidence type="ECO:0000256" key="7">
    <source>
        <dbReference type="ARBA" id="ARBA00023136"/>
    </source>
</evidence>
<name>A0A2D2Q322_PARLV</name>
<evidence type="ECO:0000256" key="8">
    <source>
        <dbReference type="SAM" id="Phobius"/>
    </source>
</evidence>
<feature type="transmembrane region" description="Helical" evidence="8">
    <location>
        <begin position="145"/>
        <end position="164"/>
    </location>
</feature>
<organism evidence="9 10">
    <name type="scientific">Parathermosynechococcus lividus PCC 6715</name>
    <dbReference type="NCBI Taxonomy" id="1917166"/>
    <lineage>
        <taxon>Bacteria</taxon>
        <taxon>Bacillati</taxon>
        <taxon>Cyanobacteriota</taxon>
        <taxon>Cyanophyceae</taxon>
        <taxon>Acaryochloridales</taxon>
        <taxon>Thermosynechococcaceae</taxon>
        <taxon>Parathermosynechococcus</taxon>
    </lineage>
</organism>
<feature type="transmembrane region" description="Helical" evidence="8">
    <location>
        <begin position="12"/>
        <end position="32"/>
    </location>
</feature>
<keyword evidence="4 8" id="KW-0812">Transmembrane</keyword>